<feature type="domain" description="Follistatin-like" evidence="4">
    <location>
        <begin position="164"/>
        <end position="186"/>
    </location>
</feature>
<keyword evidence="6" id="KW-1185">Reference proteome</keyword>
<dbReference type="InterPro" id="IPR051368">
    <property type="entry name" value="SerProtInhib-TIL_Domain"/>
</dbReference>
<sequence length="471" mass="50162">CSPACQAGCVCMKGFCRNKTGPCYVPTCVPIGDCLGKNQEWSDCGSACPKRCEQKEPMACIEVCREGCFCKKGFCLDKLGQCVADKTSILPAPANTTCGKNEEHNTCHNPCTEKKCPQKNAPLVNCLMACMDGCSCKSGFLRNMQGECVKEAECPAVAPVDENPCNLAECAAGHKCVPKNGEATCIPVNPHLCSTVLCAPPTQCQVVNSRARCVKGTKTLPRSSKNAILVPEDPPASITCANVRCAGRGGCLMVEPAGCIGCKQGPQCLADPSCDNTKCKSSHECVMVQNTCVKAPCLPTPECRPKKLIQPFPVREPRQVQDGTCMTVRCGTSGGCALTRPMSCDTLKPDGKCPLRAGCVEENPCAATSCLVGTQCVLHEVQCIRAPCPPIAQCEPLNDAPAPGDKRCPGKNQKWVQCKTACSDVNCNEEPRMCAQVCRSGGCVCQEGFFRNKRGQCVTQNDCDAQKGNIY</sequence>
<keyword evidence="3" id="KW-1015">Disulfide bond</keyword>
<dbReference type="CDD" id="cd19941">
    <property type="entry name" value="TIL"/>
    <property type="match status" value="3"/>
</dbReference>
<reference evidence="5 6" key="1">
    <citation type="journal article" date="2003" name="PLoS Biol.">
        <title>The genome sequence of Caenorhabditis briggsae: a platform for comparative genomics.</title>
        <authorList>
            <person name="Stein L.D."/>
            <person name="Bao Z."/>
            <person name="Blasiar D."/>
            <person name="Blumenthal T."/>
            <person name="Brent M.R."/>
            <person name="Chen N."/>
            <person name="Chinwalla A."/>
            <person name="Clarke L."/>
            <person name="Clee C."/>
            <person name="Coghlan A."/>
            <person name="Coulson A."/>
            <person name="D'Eustachio P."/>
            <person name="Fitch D.H."/>
            <person name="Fulton L.A."/>
            <person name="Fulton R.E."/>
            <person name="Griffiths-Jones S."/>
            <person name="Harris T.W."/>
            <person name="Hillier L.W."/>
            <person name="Kamath R."/>
            <person name="Kuwabara P.E."/>
            <person name="Mardis E.R."/>
            <person name="Marra M.A."/>
            <person name="Miner T.L."/>
            <person name="Minx P."/>
            <person name="Mullikin J.C."/>
            <person name="Plumb R.W."/>
            <person name="Rogers J."/>
            <person name="Schein J.E."/>
            <person name="Sohrmann M."/>
            <person name="Spieth J."/>
            <person name="Stajich J.E."/>
            <person name="Wei C."/>
            <person name="Willey D."/>
            <person name="Wilson R.K."/>
            <person name="Durbin R."/>
            <person name="Waterston R.H."/>
        </authorList>
    </citation>
    <scope>NUCLEOTIDE SEQUENCE [LARGE SCALE GENOMIC DNA]</scope>
    <source>
        <strain evidence="5 6">AF16</strain>
    </source>
</reference>
<dbReference type="InterPro" id="IPR036084">
    <property type="entry name" value="Ser_inhib-like_sf"/>
</dbReference>
<proteinExistence type="predicted"/>
<dbReference type="InterPro" id="IPR003645">
    <property type="entry name" value="Fol_N"/>
</dbReference>
<dbReference type="OMA" id="VNSRARC"/>
<dbReference type="Gene3D" id="2.10.25.10">
    <property type="entry name" value="Laminin"/>
    <property type="match status" value="3"/>
</dbReference>
<evidence type="ECO:0000313" key="5">
    <source>
        <dbReference type="EMBL" id="CBX32971.2"/>
    </source>
</evidence>
<evidence type="ECO:0000313" key="6">
    <source>
        <dbReference type="Proteomes" id="UP000008549"/>
    </source>
</evidence>
<dbReference type="PANTHER" id="PTHR23259:SF70">
    <property type="entry name" value="ACCESSORY GLAND PROTEIN ACP62F-RELATED"/>
    <property type="match status" value="1"/>
</dbReference>
<dbReference type="EMBL" id="HE600939">
    <property type="protein sequence ID" value="CBX32971.2"/>
    <property type="molecule type" value="Genomic_DNA"/>
</dbReference>
<dbReference type="InterPro" id="IPR002919">
    <property type="entry name" value="TIL_dom"/>
</dbReference>
<evidence type="ECO:0000256" key="1">
    <source>
        <dbReference type="ARBA" id="ARBA00022690"/>
    </source>
</evidence>
<dbReference type="RefSeq" id="XP_002631536.1">
    <property type="nucleotide sequence ID" value="XM_002631490.1"/>
</dbReference>
<reference evidence="5 6" key="2">
    <citation type="journal article" date="2011" name="PLoS Genet.">
        <title>Caenorhabditis briggsae recombinant inbred line genotypes reveal inter-strain incompatibility and the evolution of recombination.</title>
        <authorList>
            <person name="Ross J.A."/>
            <person name="Koboldt D.C."/>
            <person name="Staisch J.E."/>
            <person name="Chamberlin H.M."/>
            <person name="Gupta B.P."/>
            <person name="Miller R.D."/>
            <person name="Baird S.E."/>
            <person name="Haag E.S."/>
        </authorList>
    </citation>
    <scope>NUCLEOTIDE SEQUENCE [LARGE SCALE GENOMIC DNA]</scope>
    <source>
        <strain evidence="5 6">AF16</strain>
    </source>
</reference>
<gene>
    <name evidence="5" type="ORF">CBG20702</name>
    <name evidence="5" type="ORF">CBG_20702</name>
</gene>
<feature type="non-terminal residue" evidence="5">
    <location>
        <position position="1"/>
    </location>
</feature>
<protein>
    <submittedName>
        <fullName evidence="5">Protein CBG20702</fullName>
    </submittedName>
</protein>
<dbReference type="Pfam" id="PF01826">
    <property type="entry name" value="TIL"/>
    <property type="match status" value="3"/>
</dbReference>
<dbReference type="Proteomes" id="UP000008549">
    <property type="component" value="Unassembled WGS sequence"/>
</dbReference>
<dbReference type="SUPFAM" id="SSF57567">
    <property type="entry name" value="Serine protease inhibitors"/>
    <property type="match status" value="3"/>
</dbReference>
<evidence type="ECO:0000256" key="3">
    <source>
        <dbReference type="ARBA" id="ARBA00023157"/>
    </source>
</evidence>
<dbReference type="SMART" id="SM00274">
    <property type="entry name" value="FOLN"/>
    <property type="match status" value="3"/>
</dbReference>
<feature type="domain" description="Follistatin-like" evidence="4">
    <location>
        <begin position="273"/>
        <end position="298"/>
    </location>
</feature>
<dbReference type="AlphaFoldDB" id="E3CU79"/>
<dbReference type="InParanoid" id="E3CU79"/>
<keyword evidence="1" id="KW-0646">Protease inhibitor</keyword>
<dbReference type="GeneID" id="8573534"/>
<feature type="domain" description="Follistatin-like" evidence="4">
    <location>
        <begin position="192"/>
        <end position="214"/>
    </location>
</feature>
<evidence type="ECO:0000259" key="4">
    <source>
        <dbReference type="SMART" id="SM00274"/>
    </source>
</evidence>
<dbReference type="GO" id="GO:0004867">
    <property type="term" value="F:serine-type endopeptidase inhibitor activity"/>
    <property type="evidence" value="ECO:0007669"/>
    <property type="project" value="UniProtKB-KW"/>
</dbReference>
<dbReference type="KEGG" id="cbr:CBG_20702"/>
<name>E3CU79_CAEBR</name>
<dbReference type="STRING" id="6238.E3CU79"/>
<keyword evidence="2" id="KW-0722">Serine protease inhibitor</keyword>
<dbReference type="CTD" id="8573534"/>
<dbReference type="PANTHER" id="PTHR23259">
    <property type="entry name" value="RIDDLE"/>
    <property type="match status" value="1"/>
</dbReference>
<organism evidence="5 6">
    <name type="scientific">Caenorhabditis briggsae</name>
    <dbReference type="NCBI Taxonomy" id="6238"/>
    <lineage>
        <taxon>Eukaryota</taxon>
        <taxon>Metazoa</taxon>
        <taxon>Ecdysozoa</taxon>
        <taxon>Nematoda</taxon>
        <taxon>Chromadorea</taxon>
        <taxon>Rhabditida</taxon>
        <taxon>Rhabditina</taxon>
        <taxon>Rhabditomorpha</taxon>
        <taxon>Rhabditoidea</taxon>
        <taxon>Rhabditidae</taxon>
        <taxon>Peloderinae</taxon>
        <taxon>Caenorhabditis</taxon>
    </lineage>
</organism>
<dbReference type="eggNOG" id="KOG1217">
    <property type="taxonomic scope" value="Eukaryota"/>
</dbReference>
<accession>E3CU79</accession>
<evidence type="ECO:0000256" key="2">
    <source>
        <dbReference type="ARBA" id="ARBA00022900"/>
    </source>
</evidence>